<reference evidence="3 4" key="1">
    <citation type="submission" date="2022-05" db="EMBL/GenBank/DDBJ databases">
        <authorList>
            <consortium name="Genoscope - CEA"/>
            <person name="William W."/>
        </authorList>
    </citation>
    <scope>NUCLEOTIDE SEQUENCE [LARGE SCALE GENOMIC DNA]</scope>
</reference>
<organism evidence="3 4">
    <name type="scientific">Porites evermanni</name>
    <dbReference type="NCBI Taxonomy" id="104178"/>
    <lineage>
        <taxon>Eukaryota</taxon>
        <taxon>Metazoa</taxon>
        <taxon>Cnidaria</taxon>
        <taxon>Anthozoa</taxon>
        <taxon>Hexacorallia</taxon>
        <taxon>Scleractinia</taxon>
        <taxon>Fungiina</taxon>
        <taxon>Poritidae</taxon>
        <taxon>Porites</taxon>
    </lineage>
</organism>
<dbReference type="InterPro" id="IPR016024">
    <property type="entry name" value="ARM-type_fold"/>
</dbReference>
<dbReference type="PROSITE" id="PS50176">
    <property type="entry name" value="ARM_REPEAT"/>
    <property type="match status" value="1"/>
</dbReference>
<dbReference type="Pfam" id="PF13646">
    <property type="entry name" value="HEAT_2"/>
    <property type="match status" value="1"/>
</dbReference>
<evidence type="ECO:0000313" key="4">
    <source>
        <dbReference type="Proteomes" id="UP001159427"/>
    </source>
</evidence>
<dbReference type="EMBL" id="CALNXI010000208">
    <property type="protein sequence ID" value="CAH3022162.1"/>
    <property type="molecule type" value="Genomic_DNA"/>
</dbReference>
<dbReference type="SUPFAM" id="SSF48371">
    <property type="entry name" value="ARM repeat"/>
    <property type="match status" value="1"/>
</dbReference>
<feature type="repeat" description="HEAT" evidence="1">
    <location>
        <begin position="272"/>
        <end position="301"/>
    </location>
</feature>
<accession>A0ABN8M1M2</accession>
<dbReference type="Gene3D" id="1.25.10.10">
    <property type="entry name" value="Leucine-rich Repeat Variant"/>
    <property type="match status" value="2"/>
</dbReference>
<evidence type="ECO:0000256" key="1">
    <source>
        <dbReference type="PROSITE-ProRule" id="PRU00103"/>
    </source>
</evidence>
<sequence length="342" mass="37355">MAHTVISVKLPPNIDPTKARLAYGDRALPKLNRELNSSDLLTRQRALMSLCDVMHNPEHISEGLRVGISASLKLLLKDPDATVRHKATEVLSIIAGGHAVGRDAFLDHKMIVPLSELFDDNVYQARRNAHKAIEMCVHMSPGTEGVVDAKLVPVLVGKLLKEEDEIKELILDTLHYCMTIETQSALESEAMESFTKLLSHKSETIRAKAARDIMDLSFPLDGKDKAVDVGAIPELVLLLKDDNTDVRAQAAGAIMTITITTKGKYAAIEADAIPNLVNLLEDPESEVRLNALKAITTLSEAPIGRTTLLASVNQLSKLIHDRDSPAVRKAAQIAVQVITWKP</sequence>
<gene>
    <name evidence="3" type="ORF">PEVE_00014342</name>
</gene>
<evidence type="ECO:0000313" key="3">
    <source>
        <dbReference type="EMBL" id="CAH3022162.1"/>
    </source>
</evidence>
<keyword evidence="4" id="KW-1185">Reference proteome</keyword>
<dbReference type="InterPro" id="IPR021133">
    <property type="entry name" value="HEAT_type_2"/>
</dbReference>
<dbReference type="Proteomes" id="UP001159427">
    <property type="component" value="Unassembled WGS sequence"/>
</dbReference>
<proteinExistence type="predicted"/>
<dbReference type="InterPro" id="IPR042856">
    <property type="entry name" value="RSP14"/>
</dbReference>
<dbReference type="SMART" id="SM00185">
    <property type="entry name" value="ARM"/>
    <property type="match status" value="4"/>
</dbReference>
<comment type="caution">
    <text evidence="3">The sequence shown here is derived from an EMBL/GenBank/DDBJ whole genome shotgun (WGS) entry which is preliminary data.</text>
</comment>
<evidence type="ECO:0000256" key="2">
    <source>
        <dbReference type="PROSITE-ProRule" id="PRU00259"/>
    </source>
</evidence>
<name>A0ABN8M1M2_9CNID</name>
<dbReference type="InterPro" id="IPR011989">
    <property type="entry name" value="ARM-like"/>
</dbReference>
<dbReference type="PANTHER" id="PTHR15599:SF1">
    <property type="entry name" value="RADIAL SPOKE HEAD 14 HOMOLOG"/>
    <property type="match status" value="1"/>
</dbReference>
<feature type="repeat" description="ARM" evidence="2">
    <location>
        <begin position="230"/>
        <end position="272"/>
    </location>
</feature>
<dbReference type="InterPro" id="IPR000225">
    <property type="entry name" value="Armadillo"/>
</dbReference>
<protein>
    <submittedName>
        <fullName evidence="3">Uncharacterized protein</fullName>
    </submittedName>
</protein>
<dbReference type="PANTHER" id="PTHR15599">
    <property type="entry name" value="RTDR1"/>
    <property type="match status" value="1"/>
</dbReference>
<dbReference type="PROSITE" id="PS50077">
    <property type="entry name" value="HEAT_REPEAT"/>
    <property type="match status" value="1"/>
</dbReference>